<organism evidence="1 2">
    <name type="scientific">Pleurodeles waltl</name>
    <name type="common">Iberian ribbed newt</name>
    <dbReference type="NCBI Taxonomy" id="8319"/>
    <lineage>
        <taxon>Eukaryota</taxon>
        <taxon>Metazoa</taxon>
        <taxon>Chordata</taxon>
        <taxon>Craniata</taxon>
        <taxon>Vertebrata</taxon>
        <taxon>Euteleostomi</taxon>
        <taxon>Amphibia</taxon>
        <taxon>Batrachia</taxon>
        <taxon>Caudata</taxon>
        <taxon>Salamandroidea</taxon>
        <taxon>Salamandridae</taxon>
        <taxon>Pleurodelinae</taxon>
        <taxon>Pleurodeles</taxon>
    </lineage>
</organism>
<dbReference type="EMBL" id="JANPWB010000015">
    <property type="protein sequence ID" value="KAJ1090082.1"/>
    <property type="molecule type" value="Genomic_DNA"/>
</dbReference>
<dbReference type="Proteomes" id="UP001066276">
    <property type="component" value="Chromosome 11"/>
</dbReference>
<name>A0AAV7LGF8_PLEWA</name>
<keyword evidence="2" id="KW-1185">Reference proteome</keyword>
<evidence type="ECO:0000313" key="2">
    <source>
        <dbReference type="Proteomes" id="UP001066276"/>
    </source>
</evidence>
<proteinExistence type="predicted"/>
<comment type="caution">
    <text evidence="1">The sequence shown here is derived from an EMBL/GenBank/DDBJ whole genome shotgun (WGS) entry which is preliminary data.</text>
</comment>
<protein>
    <submittedName>
        <fullName evidence="1">Uncharacterized protein</fullName>
    </submittedName>
</protein>
<reference evidence="1" key="1">
    <citation type="journal article" date="2022" name="bioRxiv">
        <title>Sequencing and chromosome-scale assembly of the giantPleurodeles waltlgenome.</title>
        <authorList>
            <person name="Brown T."/>
            <person name="Elewa A."/>
            <person name="Iarovenko S."/>
            <person name="Subramanian E."/>
            <person name="Araus A.J."/>
            <person name="Petzold A."/>
            <person name="Susuki M."/>
            <person name="Suzuki K.-i.T."/>
            <person name="Hayashi T."/>
            <person name="Toyoda A."/>
            <person name="Oliveira C."/>
            <person name="Osipova E."/>
            <person name="Leigh N.D."/>
            <person name="Simon A."/>
            <person name="Yun M.H."/>
        </authorList>
    </citation>
    <scope>NUCLEOTIDE SEQUENCE</scope>
    <source>
        <strain evidence="1">20211129_DDA</strain>
        <tissue evidence="1">Liver</tissue>
    </source>
</reference>
<accession>A0AAV7LGF8</accession>
<sequence length="113" mass="13119">MPMTPTEHALPTLRPAVPLAGSTPLMRSAVQSAYIVIWWLGDQQRISRYGTAAAADWRSEQQTFLTLIETLSLRLFLQKDKAKEEEKFGDCERKNVKLAYQDLVERRRRRNEK</sequence>
<dbReference type="AlphaFoldDB" id="A0AAV7LGF8"/>
<gene>
    <name evidence="1" type="ORF">NDU88_003222</name>
</gene>
<evidence type="ECO:0000313" key="1">
    <source>
        <dbReference type="EMBL" id="KAJ1090082.1"/>
    </source>
</evidence>